<feature type="transmembrane region" description="Helical" evidence="1">
    <location>
        <begin position="336"/>
        <end position="358"/>
    </location>
</feature>
<dbReference type="Pfam" id="PF01757">
    <property type="entry name" value="Acyl_transf_3"/>
    <property type="match status" value="1"/>
</dbReference>
<dbReference type="OrthoDB" id="207378at2759"/>
<proteinExistence type="predicted"/>
<feature type="transmembrane region" description="Helical" evidence="1">
    <location>
        <begin position="612"/>
        <end position="636"/>
    </location>
</feature>
<feature type="transmembrane region" description="Helical" evidence="1">
    <location>
        <begin position="298"/>
        <end position="316"/>
    </location>
</feature>
<feature type="transmembrane region" description="Helical" evidence="1">
    <location>
        <begin position="425"/>
        <end position="447"/>
    </location>
</feature>
<dbReference type="InterPro" id="IPR002656">
    <property type="entry name" value="Acyl_transf_3_dom"/>
</dbReference>
<keyword evidence="1" id="KW-1133">Transmembrane helix</keyword>
<evidence type="ECO:0000313" key="4">
    <source>
        <dbReference type="EMBL" id="CAD5126501.1"/>
    </source>
</evidence>
<dbReference type="PANTHER" id="PTHR11161:SF0">
    <property type="entry name" value="O-ACYLTRANSFERASE LIKE PROTEIN"/>
    <property type="match status" value="1"/>
</dbReference>
<name>A0A7I8WE92_9ANNE</name>
<feature type="transmembrane region" description="Helical" evidence="1">
    <location>
        <begin position="539"/>
        <end position="556"/>
    </location>
</feature>
<sequence length="730" mass="84226">MYTKTIILCINILIFSAVSSICQQIPDVFNNNDYAVQNLQYSKEMGHEKNKISRNKLTPLRIAPLLMQNILHTTINCSLDINLKNLASNCWLEREKILVEMVRGEKEWANKFEDSHGVDLSGTLLGRKGSFGEYDQCKSISANVSFNGVNEKWNGFYSLLSFEGLRPDTLKFDSLTIGFCLAPKCRKFVENTPNFTISDKSCTNIGNGRFILEETLTPLKDDKSSIGGIIFFSIFGLFLIIATILDNYLDFYRKKNEKWTKGILLRIILPFSLNRNVKELLKDSPATDSLKVIHGLRAITVTWMVLLHTYVLYLPIGTDIASFFKMMKTFTFQSIINGQIGVDTFFVLSGFLTVRSFLKNMKKTNNHLPVKKMINHFVHRIWRILPLYAAVLCFYASFYKRIRLGPLNSVVNDIELCKRYWWRNILFISNLFPITETCMGFTWYLSVDMQLYIVTAFGLFLYIISPLCTIVFFLLMVICHVVMQGVLLNKYIEPDGTMDNFNFITYLYIKPWTRAGTYALGGLLAFLMQKRQKIKLPTLIVLVMWLIVVASGYLILHGKGFDEAEIKPWTKASRLLYEILHRPAWGICICWVIWSCHSNYGSIINSFLSFRYFFIISKLSYGVYLLHWCVISYLFYTARYKKSFRHVAVISEFLATMTYSLALAVVFTLTIELPFAKLENVFFSKLKATDSHQKEKNDEMKNDLNEKIHPVIEIISSNDIDKKYDPTSLS</sequence>
<dbReference type="InterPro" id="IPR052728">
    <property type="entry name" value="O2_lipid_transport_reg"/>
</dbReference>
<reference evidence="4 5" key="1">
    <citation type="submission" date="2020-08" db="EMBL/GenBank/DDBJ databases">
        <authorList>
            <person name="Hejnol A."/>
        </authorList>
    </citation>
    <scope>NUCLEOTIDE SEQUENCE [LARGE SCALE GENOMIC DNA]</scope>
</reference>
<feature type="transmembrane region" description="Helical" evidence="1">
    <location>
        <begin position="656"/>
        <end position="676"/>
    </location>
</feature>
<feature type="domain" description="Acyltransferase 3" evidence="3">
    <location>
        <begin position="293"/>
        <end position="668"/>
    </location>
</feature>
<evidence type="ECO:0000313" key="5">
    <source>
        <dbReference type="Proteomes" id="UP000549394"/>
    </source>
</evidence>
<evidence type="ECO:0000256" key="1">
    <source>
        <dbReference type="SAM" id="Phobius"/>
    </source>
</evidence>
<gene>
    <name evidence="4" type="ORF">DGYR_LOCUS13743</name>
</gene>
<feature type="transmembrane region" description="Helical" evidence="1">
    <location>
        <begin position="459"/>
        <end position="483"/>
    </location>
</feature>
<feature type="signal peptide" evidence="2">
    <location>
        <begin position="1"/>
        <end position="20"/>
    </location>
</feature>
<comment type="caution">
    <text evidence="4">The sequence shown here is derived from an EMBL/GenBank/DDBJ whole genome shotgun (WGS) entry which is preliminary data.</text>
</comment>
<keyword evidence="5" id="KW-1185">Reference proteome</keyword>
<dbReference type="PANTHER" id="PTHR11161">
    <property type="entry name" value="O-ACYLTRANSFERASE"/>
    <property type="match status" value="1"/>
</dbReference>
<dbReference type="GO" id="GO:0016747">
    <property type="term" value="F:acyltransferase activity, transferring groups other than amino-acyl groups"/>
    <property type="evidence" value="ECO:0007669"/>
    <property type="project" value="InterPro"/>
</dbReference>
<keyword evidence="1" id="KW-0812">Transmembrane</keyword>
<feature type="transmembrane region" description="Helical" evidence="1">
    <location>
        <begin position="381"/>
        <end position="399"/>
    </location>
</feature>
<dbReference type="AlphaFoldDB" id="A0A7I8WE92"/>
<keyword evidence="2" id="KW-0732">Signal</keyword>
<feature type="chain" id="PRO_5029617337" evidence="2">
    <location>
        <begin position="21"/>
        <end position="730"/>
    </location>
</feature>
<dbReference type="EMBL" id="CAJFCJ010000054">
    <property type="protein sequence ID" value="CAD5126501.1"/>
    <property type="molecule type" value="Genomic_DNA"/>
</dbReference>
<protein>
    <submittedName>
        <fullName evidence="4">DgyrCDS14614</fullName>
    </submittedName>
</protein>
<accession>A0A7I8WE92</accession>
<evidence type="ECO:0000259" key="3">
    <source>
        <dbReference type="Pfam" id="PF01757"/>
    </source>
</evidence>
<keyword evidence="1" id="KW-0472">Membrane</keyword>
<feature type="transmembrane region" description="Helical" evidence="1">
    <location>
        <begin position="226"/>
        <end position="249"/>
    </location>
</feature>
<organism evidence="4 5">
    <name type="scientific">Dimorphilus gyrociliatus</name>
    <dbReference type="NCBI Taxonomy" id="2664684"/>
    <lineage>
        <taxon>Eukaryota</taxon>
        <taxon>Metazoa</taxon>
        <taxon>Spiralia</taxon>
        <taxon>Lophotrochozoa</taxon>
        <taxon>Annelida</taxon>
        <taxon>Polychaeta</taxon>
        <taxon>Polychaeta incertae sedis</taxon>
        <taxon>Dinophilidae</taxon>
        <taxon>Dimorphilus</taxon>
    </lineage>
</organism>
<evidence type="ECO:0000256" key="2">
    <source>
        <dbReference type="SAM" id="SignalP"/>
    </source>
</evidence>
<dbReference type="Proteomes" id="UP000549394">
    <property type="component" value="Unassembled WGS sequence"/>
</dbReference>